<evidence type="ECO:0000313" key="1">
    <source>
        <dbReference type="EMBL" id="QHU18587.1"/>
    </source>
</evidence>
<accession>A0A6C0KPC7</accession>
<sequence length="158" mass="19343">MTFDFSHLCTIRPTRSMWKDPMDVDDRVHSVMQIVNRTANDEKRNLHIHLDYDNYELRTPLIAQQLGSQLSYYVQCRSICRDEFHRIRNYDTNDNITELYFYPEFQDKIEKEDLPSTLTTMYVHYDYKYKDKLSICTNCKIVYYHNYDTFHSRFYLNK</sequence>
<dbReference type="AlphaFoldDB" id="A0A6C0KPC7"/>
<organism evidence="1">
    <name type="scientific">viral metagenome</name>
    <dbReference type="NCBI Taxonomy" id="1070528"/>
    <lineage>
        <taxon>unclassified sequences</taxon>
        <taxon>metagenomes</taxon>
        <taxon>organismal metagenomes</taxon>
    </lineage>
</organism>
<protein>
    <submittedName>
        <fullName evidence="1">Uncharacterized protein</fullName>
    </submittedName>
</protein>
<proteinExistence type="predicted"/>
<dbReference type="EMBL" id="MN740936">
    <property type="protein sequence ID" value="QHU18587.1"/>
    <property type="molecule type" value="Genomic_DNA"/>
</dbReference>
<name>A0A6C0KPC7_9ZZZZ</name>
<reference evidence="1" key="1">
    <citation type="journal article" date="2020" name="Nature">
        <title>Giant virus diversity and host interactions through global metagenomics.</title>
        <authorList>
            <person name="Schulz F."/>
            <person name="Roux S."/>
            <person name="Paez-Espino D."/>
            <person name="Jungbluth S."/>
            <person name="Walsh D.A."/>
            <person name="Denef V.J."/>
            <person name="McMahon K.D."/>
            <person name="Konstantinidis K.T."/>
            <person name="Eloe-Fadrosh E.A."/>
            <person name="Kyrpides N.C."/>
            <person name="Woyke T."/>
        </authorList>
    </citation>
    <scope>NUCLEOTIDE SEQUENCE</scope>
    <source>
        <strain evidence="1">GVMAG-S-3300013006-158</strain>
    </source>
</reference>